<dbReference type="GO" id="GO:0003723">
    <property type="term" value="F:RNA binding"/>
    <property type="evidence" value="ECO:0007669"/>
    <property type="project" value="UniProtKB-UniRule"/>
</dbReference>
<proteinExistence type="predicted"/>
<accession>A0AAE4SDP0</accession>
<keyword evidence="5" id="KW-1185">Reference proteome</keyword>
<feature type="domain" description="CRM" evidence="3">
    <location>
        <begin position="1"/>
        <end position="92"/>
    </location>
</feature>
<dbReference type="Proteomes" id="UP001283212">
    <property type="component" value="Unassembled WGS sequence"/>
</dbReference>
<sequence length="116" mass="13138">MPNPSDTESYIQTLKPTIWVGKNGCTDDLVEETRRQLDARKVIKIKWLQSCDLDEAEILELAARTSAEVLDSRGRMVVLGAKNRGRLPIVTPARGKKPAKKQSARDRIKSFYLEKK</sequence>
<dbReference type="RefSeq" id="WP_338096294.1">
    <property type="nucleotide sequence ID" value="NZ_JAWDKB010000004.1"/>
</dbReference>
<dbReference type="InterPro" id="IPR035920">
    <property type="entry name" value="YhbY-like_sf"/>
</dbReference>
<dbReference type="PANTHER" id="PTHR40065:SF3">
    <property type="entry name" value="RNA-BINDING PROTEIN YHBY"/>
    <property type="match status" value="1"/>
</dbReference>
<gene>
    <name evidence="4" type="ORF">McpCs1_11610</name>
</gene>
<evidence type="ECO:0000313" key="5">
    <source>
        <dbReference type="Proteomes" id="UP001283212"/>
    </source>
</evidence>
<comment type="caution">
    <text evidence="4">The sequence shown here is derived from an EMBL/GenBank/DDBJ whole genome shotgun (WGS) entry which is preliminary data.</text>
</comment>
<dbReference type="SUPFAM" id="SSF75471">
    <property type="entry name" value="YhbY-like"/>
    <property type="match status" value="1"/>
</dbReference>
<name>A0AAE4SDP0_9EURY</name>
<evidence type="ECO:0000256" key="2">
    <source>
        <dbReference type="PROSITE-ProRule" id="PRU00626"/>
    </source>
</evidence>
<dbReference type="PANTHER" id="PTHR40065">
    <property type="entry name" value="RNA-BINDING PROTEIN YHBY"/>
    <property type="match status" value="1"/>
</dbReference>
<dbReference type="AlphaFoldDB" id="A0AAE4SDP0"/>
<dbReference type="Pfam" id="PF01985">
    <property type="entry name" value="CRS1_YhbY"/>
    <property type="match status" value="1"/>
</dbReference>
<dbReference type="InterPro" id="IPR051925">
    <property type="entry name" value="RNA-binding_domain"/>
</dbReference>
<evidence type="ECO:0000259" key="3">
    <source>
        <dbReference type="PROSITE" id="PS51295"/>
    </source>
</evidence>
<dbReference type="InterPro" id="IPR001890">
    <property type="entry name" value="RNA-binding_CRM"/>
</dbReference>
<dbReference type="EMBL" id="JAWDKB010000004">
    <property type="protein sequence ID" value="MDV0443780.1"/>
    <property type="molecule type" value="Genomic_DNA"/>
</dbReference>
<dbReference type="SMART" id="SM01103">
    <property type="entry name" value="CRS1_YhbY"/>
    <property type="match status" value="1"/>
</dbReference>
<evidence type="ECO:0000256" key="1">
    <source>
        <dbReference type="ARBA" id="ARBA00022884"/>
    </source>
</evidence>
<dbReference type="PROSITE" id="PS51295">
    <property type="entry name" value="CRM"/>
    <property type="match status" value="1"/>
</dbReference>
<reference evidence="4 5" key="1">
    <citation type="submission" date="2023-06" db="EMBL/GenBank/DDBJ databases">
        <title>Genome sequence of Methancorpusculaceae sp. Cs1.</title>
        <authorList>
            <person name="Protasov E."/>
            <person name="Platt K."/>
            <person name="Poehlein A."/>
            <person name="Daniel R."/>
            <person name="Brune A."/>
        </authorList>
    </citation>
    <scope>NUCLEOTIDE SEQUENCE [LARGE SCALE GENOMIC DNA]</scope>
    <source>
        <strain evidence="4 5">Cs1</strain>
    </source>
</reference>
<protein>
    <recommendedName>
        <fullName evidence="3">CRM domain-containing protein</fullName>
    </recommendedName>
</protein>
<dbReference type="Gene3D" id="3.30.110.60">
    <property type="entry name" value="YhbY-like"/>
    <property type="match status" value="1"/>
</dbReference>
<organism evidence="4 5">
    <name type="scientific">Methanorbis rubei</name>
    <dbReference type="NCBI Taxonomy" id="3028300"/>
    <lineage>
        <taxon>Archaea</taxon>
        <taxon>Methanobacteriati</taxon>
        <taxon>Methanobacteriota</taxon>
        <taxon>Stenosarchaea group</taxon>
        <taxon>Methanomicrobia</taxon>
        <taxon>Methanomicrobiales</taxon>
        <taxon>Methanocorpusculaceae</taxon>
        <taxon>Methanorbis</taxon>
    </lineage>
</organism>
<evidence type="ECO:0000313" key="4">
    <source>
        <dbReference type="EMBL" id="MDV0443780.1"/>
    </source>
</evidence>
<keyword evidence="1 2" id="KW-0694">RNA-binding</keyword>